<feature type="transmembrane region" description="Helical" evidence="7">
    <location>
        <begin position="119"/>
        <end position="136"/>
    </location>
</feature>
<dbReference type="Pfam" id="PF02417">
    <property type="entry name" value="Chromate_transp"/>
    <property type="match status" value="1"/>
</dbReference>
<dbReference type="PANTHER" id="PTHR43663">
    <property type="entry name" value="CHROMATE TRANSPORT PROTEIN-RELATED"/>
    <property type="match status" value="1"/>
</dbReference>
<keyword evidence="5 7" id="KW-1133">Transmembrane helix</keyword>
<protein>
    <submittedName>
        <fullName evidence="8">Chromate transporter</fullName>
    </submittedName>
</protein>
<comment type="similarity">
    <text evidence="2">Belongs to the chromate ion transporter (CHR) (TC 2.A.51) family.</text>
</comment>
<evidence type="ECO:0000256" key="4">
    <source>
        <dbReference type="ARBA" id="ARBA00022692"/>
    </source>
</evidence>
<keyword evidence="9" id="KW-1185">Reference proteome</keyword>
<reference evidence="8 9" key="2">
    <citation type="submission" date="2023-06" db="EMBL/GenBank/DDBJ databases">
        <title>Identification and characterization of horizontal gene transfer across gut microbiota members of farm animals based on homology search.</title>
        <authorList>
            <person name="Schwarzerova J."/>
            <person name="Nykrynova M."/>
            <person name="Jureckova K."/>
            <person name="Cejkova D."/>
            <person name="Rychlik I."/>
        </authorList>
    </citation>
    <scope>NUCLEOTIDE SEQUENCE [LARGE SCALE GENOMIC DNA]</scope>
    <source>
        <strain evidence="8 9">ET340</strain>
    </source>
</reference>
<dbReference type="InterPro" id="IPR052518">
    <property type="entry name" value="CHR_Transporter"/>
</dbReference>
<dbReference type="EMBL" id="JAUDCL010000004">
    <property type="protein sequence ID" value="MDM8200434.1"/>
    <property type="molecule type" value="Genomic_DNA"/>
</dbReference>
<feature type="transmembrane region" description="Helical" evidence="7">
    <location>
        <begin position="7"/>
        <end position="29"/>
    </location>
</feature>
<comment type="caution">
    <text evidence="8">The sequence shown here is derived from an EMBL/GenBank/DDBJ whole genome shotgun (WGS) entry which is preliminary data.</text>
</comment>
<dbReference type="RefSeq" id="WP_289599248.1">
    <property type="nucleotide sequence ID" value="NZ_JAUDCL010000004.1"/>
</dbReference>
<sequence length="191" mass="19924">MILLLRLYWEFFKTGLFAVGGGLATLPFLSQMADKTGWFTQGQLMDMVAVSESTPGPIGINTATYVGFTTSGVPGALAATLGLVTPSILIILAIASFLKAFRANRYVDAVFRCLRPASTGLIAASGLSVAAITFYAAAPAGILAGVQWKAVILALLLLLVTRGIPQTKKLHPVVWIALSALAGIVLSFAGV</sequence>
<evidence type="ECO:0000256" key="5">
    <source>
        <dbReference type="ARBA" id="ARBA00022989"/>
    </source>
</evidence>
<organism evidence="8 9">
    <name type="scientific">Allofournierella massiliensis</name>
    <dbReference type="NCBI Taxonomy" id="1650663"/>
    <lineage>
        <taxon>Bacteria</taxon>
        <taxon>Bacillati</taxon>
        <taxon>Bacillota</taxon>
        <taxon>Clostridia</taxon>
        <taxon>Eubacteriales</taxon>
        <taxon>Oscillospiraceae</taxon>
        <taxon>Allofournierella</taxon>
    </lineage>
</organism>
<evidence type="ECO:0000256" key="6">
    <source>
        <dbReference type="ARBA" id="ARBA00023136"/>
    </source>
</evidence>
<feature type="transmembrane region" description="Helical" evidence="7">
    <location>
        <begin position="172"/>
        <end position="190"/>
    </location>
</feature>
<evidence type="ECO:0000256" key="1">
    <source>
        <dbReference type="ARBA" id="ARBA00004651"/>
    </source>
</evidence>
<gene>
    <name evidence="8" type="ORF">QUW08_03865</name>
</gene>
<evidence type="ECO:0000256" key="7">
    <source>
        <dbReference type="SAM" id="Phobius"/>
    </source>
</evidence>
<reference evidence="8 9" key="3">
    <citation type="submission" date="2023-06" db="EMBL/GenBank/DDBJ databases">
        <authorList>
            <person name="Zeman M."/>
            <person name="Kubasova T."/>
            <person name="Jahodarova E."/>
            <person name="Nykrynova M."/>
            <person name="Rychlik I."/>
        </authorList>
    </citation>
    <scope>NUCLEOTIDE SEQUENCE [LARGE SCALE GENOMIC DNA]</scope>
    <source>
        <strain evidence="8 9">ET340</strain>
    </source>
</reference>
<keyword evidence="3" id="KW-1003">Cell membrane</keyword>
<feature type="transmembrane region" description="Helical" evidence="7">
    <location>
        <begin position="142"/>
        <end position="160"/>
    </location>
</feature>
<accession>A0ABT7UNH7</accession>
<evidence type="ECO:0000313" key="8">
    <source>
        <dbReference type="EMBL" id="MDM8200434.1"/>
    </source>
</evidence>
<name>A0ABT7UNH7_9FIRM</name>
<comment type="subcellular location">
    <subcellularLocation>
        <location evidence="1">Cell membrane</location>
        <topology evidence="1">Multi-pass membrane protein</topology>
    </subcellularLocation>
</comment>
<dbReference type="Proteomes" id="UP001529380">
    <property type="component" value="Unassembled WGS sequence"/>
</dbReference>
<feature type="transmembrane region" description="Helical" evidence="7">
    <location>
        <begin position="76"/>
        <end position="98"/>
    </location>
</feature>
<evidence type="ECO:0000313" key="9">
    <source>
        <dbReference type="Proteomes" id="UP001529380"/>
    </source>
</evidence>
<dbReference type="InterPro" id="IPR003370">
    <property type="entry name" value="Chromate_transpt"/>
</dbReference>
<keyword evidence="4 7" id="KW-0812">Transmembrane</keyword>
<evidence type="ECO:0000256" key="2">
    <source>
        <dbReference type="ARBA" id="ARBA00005262"/>
    </source>
</evidence>
<reference evidence="9" key="1">
    <citation type="submission" date="2023-06" db="EMBL/GenBank/DDBJ databases">
        <title>Identification and characterization of horizontal gene transfer across gut microbiota members of farm animals based on homology search.</title>
        <authorList>
            <person name="Zeman M."/>
            <person name="Kubasova T."/>
            <person name="Jahodarova E."/>
            <person name="Nykrynova M."/>
            <person name="Rychlik I."/>
        </authorList>
    </citation>
    <scope>NUCLEOTIDE SEQUENCE [LARGE SCALE GENOMIC DNA]</scope>
    <source>
        <strain evidence="9">ET340</strain>
    </source>
</reference>
<dbReference type="PANTHER" id="PTHR43663:SF1">
    <property type="entry name" value="CHROMATE TRANSPORTER"/>
    <property type="match status" value="1"/>
</dbReference>
<evidence type="ECO:0000256" key="3">
    <source>
        <dbReference type="ARBA" id="ARBA00022475"/>
    </source>
</evidence>
<proteinExistence type="inferred from homology"/>
<keyword evidence="6 7" id="KW-0472">Membrane</keyword>